<comment type="caution">
    <text evidence="1">The sequence shown here is derived from an EMBL/GenBank/DDBJ whole genome shotgun (WGS) entry which is preliminary data.</text>
</comment>
<organism evidence="1 2">
    <name type="scientific">Cichorium intybus</name>
    <name type="common">Chicory</name>
    <dbReference type="NCBI Taxonomy" id="13427"/>
    <lineage>
        <taxon>Eukaryota</taxon>
        <taxon>Viridiplantae</taxon>
        <taxon>Streptophyta</taxon>
        <taxon>Embryophyta</taxon>
        <taxon>Tracheophyta</taxon>
        <taxon>Spermatophyta</taxon>
        <taxon>Magnoliopsida</taxon>
        <taxon>eudicotyledons</taxon>
        <taxon>Gunneridae</taxon>
        <taxon>Pentapetalae</taxon>
        <taxon>asterids</taxon>
        <taxon>campanulids</taxon>
        <taxon>Asterales</taxon>
        <taxon>Asteraceae</taxon>
        <taxon>Cichorioideae</taxon>
        <taxon>Cichorieae</taxon>
        <taxon>Cichoriinae</taxon>
        <taxon>Cichorium</taxon>
    </lineage>
</organism>
<reference evidence="2" key="1">
    <citation type="journal article" date="2022" name="Mol. Ecol. Resour.">
        <title>The genomes of chicory, endive, great burdock and yacon provide insights into Asteraceae palaeo-polyploidization history and plant inulin production.</title>
        <authorList>
            <person name="Fan W."/>
            <person name="Wang S."/>
            <person name="Wang H."/>
            <person name="Wang A."/>
            <person name="Jiang F."/>
            <person name="Liu H."/>
            <person name="Zhao H."/>
            <person name="Xu D."/>
            <person name="Zhang Y."/>
        </authorList>
    </citation>
    <scope>NUCLEOTIDE SEQUENCE [LARGE SCALE GENOMIC DNA]</scope>
    <source>
        <strain evidence="2">cv. Punajuju</strain>
    </source>
</reference>
<reference evidence="1 2" key="2">
    <citation type="journal article" date="2022" name="Mol. Ecol. Resour.">
        <title>The genomes of chicory, endive, great burdock and yacon provide insights into Asteraceae paleo-polyploidization history and plant inulin production.</title>
        <authorList>
            <person name="Fan W."/>
            <person name="Wang S."/>
            <person name="Wang H."/>
            <person name="Wang A."/>
            <person name="Jiang F."/>
            <person name="Liu H."/>
            <person name="Zhao H."/>
            <person name="Xu D."/>
            <person name="Zhang Y."/>
        </authorList>
    </citation>
    <scope>NUCLEOTIDE SEQUENCE [LARGE SCALE GENOMIC DNA]</scope>
    <source>
        <strain evidence="2">cv. Punajuju</strain>
        <tissue evidence="1">Leaves</tissue>
    </source>
</reference>
<keyword evidence="2" id="KW-1185">Reference proteome</keyword>
<accession>A0ACB9CX63</accession>
<evidence type="ECO:0000313" key="1">
    <source>
        <dbReference type="EMBL" id="KAI3738889.1"/>
    </source>
</evidence>
<dbReference type="Proteomes" id="UP001055811">
    <property type="component" value="Linkage Group LG05"/>
</dbReference>
<proteinExistence type="predicted"/>
<protein>
    <submittedName>
        <fullName evidence="1">Uncharacterized protein</fullName>
    </submittedName>
</protein>
<evidence type="ECO:0000313" key="2">
    <source>
        <dbReference type="Proteomes" id="UP001055811"/>
    </source>
</evidence>
<dbReference type="EMBL" id="CM042013">
    <property type="protein sequence ID" value="KAI3738889.1"/>
    <property type="molecule type" value="Genomic_DNA"/>
</dbReference>
<name>A0ACB9CX63_CICIN</name>
<sequence length="188" mass="21020">MPSIDELFCFKVAETVNLVSPPPGTSFGCFKILCARNQDKLLSGKFAAVYACAKEEGFQVIESELGCTFHRPEASELISVLGNCLLTYRDYKRSWVGIQRRGMMQDLSWGNAAQKLFETSSTSEESNSDEVDTSSDDSRSSDLDDESFIYSQHEIGSSSLLEEEQVVDIDTHGVEWDIFHQIDVPKIL</sequence>
<gene>
    <name evidence="1" type="ORF">L2E82_29120</name>
</gene>